<feature type="region of interest" description="Disordered" evidence="1">
    <location>
        <begin position="69"/>
        <end position="95"/>
    </location>
</feature>
<dbReference type="Proteomes" id="UP000747110">
    <property type="component" value="Unassembled WGS sequence"/>
</dbReference>
<dbReference type="InterPro" id="IPR002298">
    <property type="entry name" value="DNA_polymerase_A"/>
</dbReference>
<dbReference type="PANTHER" id="PTHR10133">
    <property type="entry name" value="DNA POLYMERASE I"/>
    <property type="match status" value="1"/>
</dbReference>
<dbReference type="OrthoDB" id="2320933at2759"/>
<accession>A0A8J4FWJ4</accession>
<dbReference type="GO" id="GO:0003887">
    <property type="term" value="F:DNA-directed DNA polymerase activity"/>
    <property type="evidence" value="ECO:0007669"/>
    <property type="project" value="InterPro"/>
</dbReference>
<dbReference type="GO" id="GO:0006302">
    <property type="term" value="P:double-strand break repair"/>
    <property type="evidence" value="ECO:0007669"/>
    <property type="project" value="TreeGrafter"/>
</dbReference>
<dbReference type="GO" id="GO:0003677">
    <property type="term" value="F:DNA binding"/>
    <property type="evidence" value="ECO:0007669"/>
    <property type="project" value="InterPro"/>
</dbReference>
<evidence type="ECO:0000259" key="2">
    <source>
        <dbReference type="SMART" id="SM00482"/>
    </source>
</evidence>
<evidence type="ECO:0000313" key="3">
    <source>
        <dbReference type="EMBL" id="GIL92040.1"/>
    </source>
</evidence>
<feature type="compositionally biased region" description="Basic and acidic residues" evidence="1">
    <location>
        <begin position="82"/>
        <end position="95"/>
    </location>
</feature>
<keyword evidence="4" id="KW-1185">Reference proteome</keyword>
<dbReference type="SUPFAM" id="SSF56672">
    <property type="entry name" value="DNA/RNA polymerases"/>
    <property type="match status" value="1"/>
</dbReference>
<feature type="domain" description="DNA-directed DNA polymerase family A palm" evidence="2">
    <location>
        <begin position="256"/>
        <end position="386"/>
    </location>
</feature>
<dbReference type="InterPro" id="IPR001098">
    <property type="entry name" value="DNA-dir_DNA_pol_A_palm_dom"/>
</dbReference>
<sequence length="390" mass="41181">KVTAVLARMEALGIAVDAADLSRKAAAVRRRMEALSGTASALLEGRPLNLGSSAQLAVVLYEKLKLPPPVPQGQKDAAAGPGKDRNGRLRTHHSTDEAALRQISHLHPLPALVLQYRALQNVLSKWLEPEWLPPLLARSGMARAVALPLPSSSTLRSGTTEALPRLSCCWNQTATATGRLSSSAPNMQAVTKYEVMVQIEAEDAAAEDAVVAARVPEVAVASGAAGDAGRSTGRKASGGGDGEDIEAGQRGVRSVAIVARNAFVAPAGRLLVAADYSQIELRLLAHLSGDLRLQELLKVGHGSGGADAFRLIAAAWLRPGTAPADISNRDREQVKRVVYGIIYGMTPQGLAQQLAVHWGLVVDTANTPTSSSNDTRLPYVRLLQGNNSRR</sequence>
<dbReference type="Pfam" id="PF00476">
    <property type="entry name" value="DNA_pol_A"/>
    <property type="match status" value="2"/>
</dbReference>
<feature type="region of interest" description="Disordered" evidence="1">
    <location>
        <begin position="224"/>
        <end position="246"/>
    </location>
</feature>
<evidence type="ECO:0000256" key="1">
    <source>
        <dbReference type="SAM" id="MobiDB-lite"/>
    </source>
</evidence>
<evidence type="ECO:0000313" key="4">
    <source>
        <dbReference type="Proteomes" id="UP000747110"/>
    </source>
</evidence>
<feature type="non-terminal residue" evidence="3">
    <location>
        <position position="1"/>
    </location>
</feature>
<dbReference type="Gene3D" id="1.10.150.20">
    <property type="entry name" value="5' to 3' exonuclease, C-terminal subdomain"/>
    <property type="match status" value="1"/>
</dbReference>
<dbReference type="PANTHER" id="PTHR10133:SF62">
    <property type="entry name" value="DNA POLYMERASE THETA"/>
    <property type="match status" value="1"/>
</dbReference>
<gene>
    <name evidence="3" type="ORF">Vretifemale_19535</name>
</gene>
<dbReference type="GO" id="GO:0006261">
    <property type="term" value="P:DNA-templated DNA replication"/>
    <property type="evidence" value="ECO:0007669"/>
    <property type="project" value="InterPro"/>
</dbReference>
<dbReference type="AlphaFoldDB" id="A0A8J4FWJ4"/>
<dbReference type="SMART" id="SM00482">
    <property type="entry name" value="POLAc"/>
    <property type="match status" value="1"/>
</dbReference>
<comment type="caution">
    <text evidence="3">The sequence shown here is derived from an EMBL/GenBank/DDBJ whole genome shotgun (WGS) entry which is preliminary data.</text>
</comment>
<reference evidence="3" key="1">
    <citation type="journal article" date="2021" name="Proc. Natl. Acad. Sci. U.S.A.">
        <title>Three genomes in the algal genus Volvox reveal the fate of a haploid sex-determining region after a transition to homothallism.</title>
        <authorList>
            <person name="Yamamoto K."/>
            <person name="Hamaji T."/>
            <person name="Kawai-Toyooka H."/>
            <person name="Matsuzaki R."/>
            <person name="Takahashi F."/>
            <person name="Nishimura Y."/>
            <person name="Kawachi M."/>
            <person name="Noguchi H."/>
            <person name="Minakuchi Y."/>
            <person name="Umen J.G."/>
            <person name="Toyoda A."/>
            <person name="Nozaki H."/>
        </authorList>
    </citation>
    <scope>NUCLEOTIDE SEQUENCE</scope>
    <source>
        <strain evidence="3">NIES-3786</strain>
    </source>
</reference>
<proteinExistence type="predicted"/>
<organism evidence="3 4">
    <name type="scientific">Volvox reticuliferus</name>
    <dbReference type="NCBI Taxonomy" id="1737510"/>
    <lineage>
        <taxon>Eukaryota</taxon>
        <taxon>Viridiplantae</taxon>
        <taxon>Chlorophyta</taxon>
        <taxon>core chlorophytes</taxon>
        <taxon>Chlorophyceae</taxon>
        <taxon>CS clade</taxon>
        <taxon>Chlamydomonadales</taxon>
        <taxon>Volvocaceae</taxon>
        <taxon>Volvox</taxon>
    </lineage>
</organism>
<dbReference type="Gene3D" id="3.30.70.370">
    <property type="match status" value="2"/>
</dbReference>
<name>A0A8J4FWJ4_9CHLO</name>
<protein>
    <recommendedName>
        <fullName evidence="2">DNA-directed DNA polymerase family A palm domain-containing protein</fullName>
    </recommendedName>
</protein>
<dbReference type="Gene3D" id="1.20.1060.10">
    <property type="entry name" value="Taq DNA Polymerase, Chain T, domain 4"/>
    <property type="match status" value="1"/>
</dbReference>
<dbReference type="EMBL" id="BNCP01000072">
    <property type="protein sequence ID" value="GIL92040.1"/>
    <property type="molecule type" value="Genomic_DNA"/>
</dbReference>
<dbReference type="InterPro" id="IPR043502">
    <property type="entry name" value="DNA/RNA_pol_sf"/>
</dbReference>